<organism evidence="9 10">
    <name type="scientific">Hungatella effluvii</name>
    <dbReference type="NCBI Taxonomy" id="1096246"/>
    <lineage>
        <taxon>Bacteria</taxon>
        <taxon>Bacillati</taxon>
        <taxon>Bacillota</taxon>
        <taxon>Clostridia</taxon>
        <taxon>Lachnospirales</taxon>
        <taxon>Lachnospiraceae</taxon>
        <taxon>Hungatella</taxon>
    </lineage>
</organism>
<comment type="caution">
    <text evidence="9">The sequence shown here is derived from an EMBL/GenBank/DDBJ whole genome shotgun (WGS) entry which is preliminary data.</text>
</comment>
<dbReference type="InterPro" id="IPR035906">
    <property type="entry name" value="MetI-like_sf"/>
</dbReference>
<protein>
    <submittedName>
        <fullName evidence="9">Carbohydrate ABC transporter membrane protein 2 (CUT1 family)</fullName>
    </submittedName>
</protein>
<dbReference type="PANTHER" id="PTHR43744:SF12">
    <property type="entry name" value="ABC TRANSPORTER PERMEASE PROTEIN MG189-RELATED"/>
    <property type="match status" value="1"/>
</dbReference>
<dbReference type="InterPro" id="IPR000515">
    <property type="entry name" value="MetI-like"/>
</dbReference>
<dbReference type="CDD" id="cd06261">
    <property type="entry name" value="TM_PBP2"/>
    <property type="match status" value="1"/>
</dbReference>
<evidence type="ECO:0000256" key="2">
    <source>
        <dbReference type="ARBA" id="ARBA00022448"/>
    </source>
</evidence>
<evidence type="ECO:0000313" key="9">
    <source>
        <dbReference type="EMBL" id="PXX52005.1"/>
    </source>
</evidence>
<feature type="transmembrane region" description="Helical" evidence="7">
    <location>
        <begin position="73"/>
        <end position="94"/>
    </location>
</feature>
<gene>
    <name evidence="9" type="ORF">DFR60_10890</name>
</gene>
<dbReference type="AlphaFoldDB" id="A0A2V3Y286"/>
<feature type="domain" description="ABC transmembrane type-1" evidence="8">
    <location>
        <begin position="69"/>
        <end position="260"/>
    </location>
</feature>
<feature type="transmembrane region" description="Helical" evidence="7">
    <location>
        <begin position="12"/>
        <end position="30"/>
    </location>
</feature>
<dbReference type="PROSITE" id="PS50928">
    <property type="entry name" value="ABC_TM1"/>
    <property type="match status" value="1"/>
</dbReference>
<evidence type="ECO:0000256" key="1">
    <source>
        <dbReference type="ARBA" id="ARBA00004651"/>
    </source>
</evidence>
<name>A0A2V3Y286_9FIRM</name>
<dbReference type="EMBL" id="QJKD01000008">
    <property type="protein sequence ID" value="PXX52005.1"/>
    <property type="molecule type" value="Genomic_DNA"/>
</dbReference>
<keyword evidence="3" id="KW-1003">Cell membrane</keyword>
<dbReference type="RefSeq" id="WP_110323822.1">
    <property type="nucleotide sequence ID" value="NZ_QJKD01000008.1"/>
</dbReference>
<evidence type="ECO:0000256" key="5">
    <source>
        <dbReference type="ARBA" id="ARBA00022989"/>
    </source>
</evidence>
<feature type="transmembrane region" description="Helical" evidence="7">
    <location>
        <begin position="134"/>
        <end position="156"/>
    </location>
</feature>
<evidence type="ECO:0000256" key="4">
    <source>
        <dbReference type="ARBA" id="ARBA00022692"/>
    </source>
</evidence>
<keyword evidence="6 7" id="KW-0472">Membrane</keyword>
<dbReference type="Gene3D" id="1.10.3720.10">
    <property type="entry name" value="MetI-like"/>
    <property type="match status" value="1"/>
</dbReference>
<comment type="similarity">
    <text evidence="7">Belongs to the binding-protein-dependent transport system permease family.</text>
</comment>
<keyword evidence="2 7" id="KW-0813">Transport</keyword>
<dbReference type="Proteomes" id="UP000248057">
    <property type="component" value="Unassembled WGS sequence"/>
</dbReference>
<dbReference type="SUPFAM" id="SSF161098">
    <property type="entry name" value="MetI-like"/>
    <property type="match status" value="1"/>
</dbReference>
<evidence type="ECO:0000256" key="7">
    <source>
        <dbReference type="RuleBase" id="RU363032"/>
    </source>
</evidence>
<reference evidence="9 10" key="1">
    <citation type="submission" date="2018-05" db="EMBL/GenBank/DDBJ databases">
        <title>Genomic Encyclopedia of Type Strains, Phase IV (KMG-IV): sequencing the most valuable type-strain genomes for metagenomic binning, comparative biology and taxonomic classification.</title>
        <authorList>
            <person name="Goeker M."/>
        </authorList>
    </citation>
    <scope>NUCLEOTIDE SEQUENCE [LARGE SCALE GENOMIC DNA]</scope>
    <source>
        <strain evidence="9 10">DSM 24995</strain>
    </source>
</reference>
<accession>A0A2V3Y286</accession>
<dbReference type="GeneID" id="86062494"/>
<dbReference type="GO" id="GO:0055085">
    <property type="term" value="P:transmembrane transport"/>
    <property type="evidence" value="ECO:0007669"/>
    <property type="project" value="InterPro"/>
</dbReference>
<evidence type="ECO:0000256" key="6">
    <source>
        <dbReference type="ARBA" id="ARBA00023136"/>
    </source>
</evidence>
<dbReference type="GO" id="GO:0005886">
    <property type="term" value="C:plasma membrane"/>
    <property type="evidence" value="ECO:0007669"/>
    <property type="project" value="UniProtKB-SubCell"/>
</dbReference>
<dbReference type="PANTHER" id="PTHR43744">
    <property type="entry name" value="ABC TRANSPORTER PERMEASE PROTEIN MG189-RELATED-RELATED"/>
    <property type="match status" value="1"/>
</dbReference>
<comment type="subcellular location">
    <subcellularLocation>
        <location evidence="1 7">Cell membrane</location>
        <topology evidence="1 7">Multi-pass membrane protein</topology>
    </subcellularLocation>
</comment>
<evidence type="ECO:0000256" key="3">
    <source>
        <dbReference type="ARBA" id="ARBA00022475"/>
    </source>
</evidence>
<feature type="transmembrane region" description="Helical" evidence="7">
    <location>
        <begin position="106"/>
        <end position="128"/>
    </location>
</feature>
<keyword evidence="10" id="KW-1185">Reference proteome</keyword>
<feature type="transmembrane region" description="Helical" evidence="7">
    <location>
        <begin position="239"/>
        <end position="259"/>
    </location>
</feature>
<dbReference type="Pfam" id="PF00528">
    <property type="entry name" value="BPD_transp_1"/>
    <property type="match status" value="1"/>
</dbReference>
<evidence type="ECO:0000313" key="10">
    <source>
        <dbReference type="Proteomes" id="UP000248057"/>
    </source>
</evidence>
<evidence type="ECO:0000259" key="8">
    <source>
        <dbReference type="PROSITE" id="PS50928"/>
    </source>
</evidence>
<keyword evidence="5 7" id="KW-1133">Transmembrane helix</keyword>
<sequence>MRVKRIKAGFSECMMILISVVFVVPIYYLVVSTFKTQQEIFEQPLALPVNFTIENYEKAFSKMNFGVSFSNSLFITLISIIFIVLFGSMAAYALARRKQNSFIRFLDNYFLLGFMIPLQTTMIPLFAIMNRLHLINSLWGLIFLHSNGCIFGSFLYKGFIRALPVDLEEAARIDGASMSRTFWQIVFPLLKPVTATLIIFNVMWIWNDFMLTYLFISSTKKTTLIMQVYNGIGMYSKDWSIMMPVLVIALLPMVIFYILMQKQIIGGLTAGSLKG</sequence>
<feature type="transmembrane region" description="Helical" evidence="7">
    <location>
        <begin position="182"/>
        <end position="206"/>
    </location>
</feature>
<keyword evidence="4 7" id="KW-0812">Transmembrane</keyword>
<proteinExistence type="inferred from homology"/>